<dbReference type="InParanoid" id="G3JFI9"/>
<feature type="compositionally biased region" description="Low complexity" evidence="1">
    <location>
        <begin position="8"/>
        <end position="97"/>
    </location>
</feature>
<feature type="compositionally biased region" description="Low complexity" evidence="1">
    <location>
        <begin position="111"/>
        <end position="127"/>
    </location>
</feature>
<protein>
    <submittedName>
        <fullName evidence="2">Uncharacterized protein</fullName>
    </submittedName>
</protein>
<dbReference type="EMBL" id="JH126401">
    <property type="protein sequence ID" value="EGX93563.1"/>
    <property type="molecule type" value="Genomic_DNA"/>
</dbReference>
<name>G3JFI9_CORMM</name>
<dbReference type="OMA" id="SHPPGYQ"/>
<dbReference type="VEuPathDB" id="FungiDB:CCM_04937"/>
<dbReference type="Proteomes" id="UP000001610">
    <property type="component" value="Unassembled WGS sequence"/>
</dbReference>
<keyword evidence="3" id="KW-1185">Reference proteome</keyword>
<proteinExistence type="predicted"/>
<dbReference type="eggNOG" id="ENOG502QQEE">
    <property type="taxonomic scope" value="Eukaryota"/>
</dbReference>
<dbReference type="KEGG" id="cmt:CCM_04937"/>
<gene>
    <name evidence="2" type="ORF">CCM_04937</name>
</gene>
<dbReference type="OrthoDB" id="5385910at2759"/>
<reference evidence="2 3" key="1">
    <citation type="journal article" date="2011" name="Genome Biol.">
        <title>Genome sequence of the insect pathogenic fungus Cordyceps militaris, a valued traditional Chinese medicine.</title>
        <authorList>
            <person name="Zheng P."/>
            <person name="Xia Y."/>
            <person name="Xiao G."/>
            <person name="Xiong C."/>
            <person name="Hu X."/>
            <person name="Zhang S."/>
            <person name="Zheng H."/>
            <person name="Huang Y."/>
            <person name="Zhou Y."/>
            <person name="Wang S."/>
            <person name="Zhao G.P."/>
            <person name="Liu X."/>
            <person name="St Leger R.J."/>
            <person name="Wang C."/>
        </authorList>
    </citation>
    <scope>NUCLEOTIDE SEQUENCE [LARGE SCALE GENOMIC DNA]</scope>
    <source>
        <strain evidence="2 3">CM01</strain>
    </source>
</reference>
<feature type="compositionally biased region" description="Pro residues" evidence="1">
    <location>
        <begin position="98"/>
        <end position="110"/>
    </location>
</feature>
<evidence type="ECO:0000313" key="3">
    <source>
        <dbReference type="Proteomes" id="UP000001610"/>
    </source>
</evidence>
<dbReference type="STRING" id="983644.G3JFI9"/>
<evidence type="ECO:0000313" key="2">
    <source>
        <dbReference type="EMBL" id="EGX93563.1"/>
    </source>
</evidence>
<organism evidence="2 3">
    <name type="scientific">Cordyceps militaris (strain CM01)</name>
    <name type="common">Caterpillar fungus</name>
    <dbReference type="NCBI Taxonomy" id="983644"/>
    <lineage>
        <taxon>Eukaryota</taxon>
        <taxon>Fungi</taxon>
        <taxon>Dikarya</taxon>
        <taxon>Ascomycota</taxon>
        <taxon>Pezizomycotina</taxon>
        <taxon>Sordariomycetes</taxon>
        <taxon>Hypocreomycetidae</taxon>
        <taxon>Hypocreales</taxon>
        <taxon>Cordycipitaceae</taxon>
        <taxon>Cordyceps</taxon>
    </lineage>
</organism>
<dbReference type="GeneID" id="18166958"/>
<accession>G3JFI9</accession>
<feature type="region of interest" description="Disordered" evidence="1">
    <location>
        <begin position="1"/>
        <end position="163"/>
    </location>
</feature>
<dbReference type="AlphaFoldDB" id="G3JFI9"/>
<dbReference type="HOGENOM" id="CLU_058869_0_0_1"/>
<evidence type="ECO:0000256" key="1">
    <source>
        <dbReference type="SAM" id="MobiDB-lite"/>
    </source>
</evidence>
<dbReference type="RefSeq" id="XP_006670146.1">
    <property type="nucleotide sequence ID" value="XM_006670083.1"/>
</dbReference>
<sequence length="318" mass="31487">MAPIQTFSSSPITAAKAPAATAQPTPTTSRAAAPATAAAPASSAASLYGPPSAQPGSRPSYPSATSSASTPPRAAHHQQQQATPTQPLANNDNNNNNPPAPQPGAAPTPPGASLLPASASLFASRPAGAAGSSLLPRPPKKGETLGPAHTGVAAPPPPPPTYGGGTYSFVPTTTTSMPAQMAYPPPATSMSIRGTSTTATTAATFSSPYASGPVPLPVGNALAAPGINRATDMSHPPGYQQDAHAAEFSSGQRAAHHAYVSQHQAAFGPGSFVGGAGEDGAGEDGIWGTAKKWVSAAGDTLVAAEGQVWKVVNNKDQT</sequence>